<evidence type="ECO:0000313" key="21">
    <source>
        <dbReference type="Proteomes" id="UP000275256"/>
    </source>
</evidence>
<evidence type="ECO:0000256" key="3">
    <source>
        <dbReference type="ARBA" id="ARBA00004663"/>
    </source>
</evidence>
<dbReference type="HAMAP" id="MF_00719">
    <property type="entry name" value="CobS"/>
    <property type="match status" value="1"/>
</dbReference>
<accession>A0A3M0GD53</accession>
<dbReference type="GO" id="GO:0009236">
    <property type="term" value="P:cobalamin biosynthetic process"/>
    <property type="evidence" value="ECO:0007669"/>
    <property type="project" value="UniProtKB-UniRule"/>
</dbReference>
<comment type="caution">
    <text evidence="20">The sequence shown here is derived from an EMBL/GenBank/DDBJ whole genome shotgun (WGS) entry which is preliminary data.</text>
</comment>
<evidence type="ECO:0000256" key="10">
    <source>
        <dbReference type="ARBA" id="ARBA00022692"/>
    </source>
</evidence>
<comment type="catalytic activity">
    <reaction evidence="18 19">
        <text>alpha-ribazole 5'-phosphate + adenosylcob(III)inamide-GDP = adenosylcob(III)alamin 5'-phosphate + GMP + H(+)</text>
        <dbReference type="Rhea" id="RHEA:23560"/>
        <dbReference type="ChEBI" id="CHEBI:15378"/>
        <dbReference type="ChEBI" id="CHEBI:57918"/>
        <dbReference type="ChEBI" id="CHEBI:58115"/>
        <dbReference type="ChEBI" id="CHEBI:60487"/>
        <dbReference type="ChEBI" id="CHEBI:60493"/>
        <dbReference type="EC" id="2.7.8.26"/>
    </reaction>
</comment>
<comment type="function">
    <text evidence="14 19">Joins adenosylcobinamide-GDP and alpha-ribazole to generate adenosylcobalamin (Ado-cobalamin). Also synthesizes adenosylcobalamin 5'-phosphate from adenosylcobinamide-GDP and alpha-ribazole 5'-phosphate.</text>
</comment>
<dbReference type="EC" id="2.7.8.26" evidence="5 19"/>
<feature type="transmembrane region" description="Helical" evidence="19">
    <location>
        <begin position="120"/>
        <end position="141"/>
    </location>
</feature>
<gene>
    <name evidence="19" type="primary">cobS</name>
    <name evidence="20" type="ORF">EAX62_04490</name>
</gene>
<name>A0A3M0GD53_9ACTN</name>
<dbReference type="UniPathway" id="UPA00148">
    <property type="reaction ID" value="UER00238"/>
</dbReference>
<comment type="subcellular location">
    <subcellularLocation>
        <location evidence="2 19">Cell membrane</location>
        <topology evidence="2 19">Multi-pass membrane protein</topology>
    </subcellularLocation>
</comment>
<feature type="transmembrane region" description="Helical" evidence="19">
    <location>
        <begin position="184"/>
        <end position="206"/>
    </location>
</feature>
<evidence type="ECO:0000256" key="5">
    <source>
        <dbReference type="ARBA" id="ARBA00013200"/>
    </source>
</evidence>
<keyword evidence="7 19" id="KW-1003">Cell membrane</keyword>
<evidence type="ECO:0000256" key="14">
    <source>
        <dbReference type="ARBA" id="ARBA00025228"/>
    </source>
</evidence>
<comment type="cofactor">
    <cofactor evidence="1 19">
        <name>Mg(2+)</name>
        <dbReference type="ChEBI" id="CHEBI:18420"/>
    </cofactor>
</comment>
<keyword evidence="10 19" id="KW-0812">Transmembrane</keyword>
<feature type="transmembrane region" description="Helical" evidence="19">
    <location>
        <begin position="91"/>
        <end position="114"/>
    </location>
</feature>
<comment type="catalytic activity">
    <reaction evidence="17 19">
        <text>alpha-ribazole + adenosylcob(III)inamide-GDP = adenosylcob(III)alamin + GMP + H(+)</text>
        <dbReference type="Rhea" id="RHEA:16049"/>
        <dbReference type="ChEBI" id="CHEBI:10329"/>
        <dbReference type="ChEBI" id="CHEBI:15378"/>
        <dbReference type="ChEBI" id="CHEBI:18408"/>
        <dbReference type="ChEBI" id="CHEBI:58115"/>
        <dbReference type="ChEBI" id="CHEBI:60487"/>
        <dbReference type="EC" id="2.7.8.26"/>
    </reaction>
</comment>
<feature type="transmembrane region" description="Helical" evidence="19">
    <location>
        <begin position="44"/>
        <end position="63"/>
    </location>
</feature>
<dbReference type="GO" id="GO:0008818">
    <property type="term" value="F:cobalamin 5'-phosphate synthase activity"/>
    <property type="evidence" value="ECO:0007669"/>
    <property type="project" value="UniProtKB-UniRule"/>
</dbReference>
<evidence type="ECO:0000256" key="6">
    <source>
        <dbReference type="ARBA" id="ARBA00015850"/>
    </source>
</evidence>
<keyword evidence="13 19" id="KW-0472">Membrane</keyword>
<comment type="pathway">
    <text evidence="3 19">Cofactor biosynthesis; adenosylcobalamin biosynthesis; adenosylcobalamin from cob(II)yrinate a,c-diamide: step 7/7.</text>
</comment>
<evidence type="ECO:0000256" key="11">
    <source>
        <dbReference type="ARBA" id="ARBA00022842"/>
    </source>
</evidence>
<dbReference type="OrthoDB" id="9794223at2"/>
<evidence type="ECO:0000256" key="17">
    <source>
        <dbReference type="ARBA" id="ARBA00048623"/>
    </source>
</evidence>
<sequence>MPSVATIDRRLAGRAMAWFPVVGLVLGLLAGGVAWGVGALGGPLLGAVLGLATLAALTGALHLDGVADTADGLGSRAPAARALEIMRRSDIGPMGVVTLLFVLLADVAAISRIMTTASLVAGPVALALAVVAGRVAVLSSTTSANGGARTEGFGALFHGVTSTAMAVGGCVAALAVAVAAGWGVAGAGGATVFFVAGALALVVGWVWRRYLARRLGGLTGDTFGSIIEVTQVVFLVTAAVGFGVVSIF</sequence>
<proteinExistence type="inferred from homology"/>
<evidence type="ECO:0000256" key="8">
    <source>
        <dbReference type="ARBA" id="ARBA00022573"/>
    </source>
</evidence>
<keyword evidence="8 19" id="KW-0169">Cobalamin biosynthesis</keyword>
<keyword evidence="9 19" id="KW-0808">Transferase</keyword>
<evidence type="ECO:0000256" key="4">
    <source>
        <dbReference type="ARBA" id="ARBA00010561"/>
    </source>
</evidence>
<dbReference type="PANTHER" id="PTHR34148:SF1">
    <property type="entry name" value="ADENOSYLCOBINAMIDE-GDP RIBAZOLETRANSFERASE"/>
    <property type="match status" value="1"/>
</dbReference>
<dbReference type="EMBL" id="REFW01000001">
    <property type="protein sequence ID" value="RMB62467.1"/>
    <property type="molecule type" value="Genomic_DNA"/>
</dbReference>
<feature type="transmembrane region" description="Helical" evidence="19">
    <location>
        <begin position="153"/>
        <end position="178"/>
    </location>
</feature>
<dbReference type="PANTHER" id="PTHR34148">
    <property type="entry name" value="ADENOSYLCOBINAMIDE-GDP RIBAZOLETRANSFERASE"/>
    <property type="match status" value="1"/>
</dbReference>
<evidence type="ECO:0000256" key="13">
    <source>
        <dbReference type="ARBA" id="ARBA00023136"/>
    </source>
</evidence>
<dbReference type="AlphaFoldDB" id="A0A3M0GD53"/>
<dbReference type="GO" id="GO:0051073">
    <property type="term" value="F:adenosylcobinamide-GDP ribazoletransferase activity"/>
    <property type="evidence" value="ECO:0007669"/>
    <property type="project" value="UniProtKB-UniRule"/>
</dbReference>
<reference evidence="20 21" key="1">
    <citation type="submission" date="2018-10" db="EMBL/GenBank/DDBJ databases">
        <title>Tessaracoccus antarcticuss sp. nov., isolated from sediment.</title>
        <authorList>
            <person name="Zhou L.Y."/>
            <person name="Du Z.J."/>
        </authorList>
    </citation>
    <scope>NUCLEOTIDE SEQUENCE [LARGE SCALE GENOMIC DNA]</scope>
    <source>
        <strain evidence="20 21">JDX10</strain>
    </source>
</reference>
<dbReference type="GO" id="GO:0005886">
    <property type="term" value="C:plasma membrane"/>
    <property type="evidence" value="ECO:0007669"/>
    <property type="project" value="UniProtKB-SubCell"/>
</dbReference>
<evidence type="ECO:0000256" key="2">
    <source>
        <dbReference type="ARBA" id="ARBA00004651"/>
    </source>
</evidence>
<keyword evidence="12 19" id="KW-1133">Transmembrane helix</keyword>
<comment type="similarity">
    <text evidence="4 19">Belongs to the CobS family.</text>
</comment>
<evidence type="ECO:0000256" key="15">
    <source>
        <dbReference type="ARBA" id="ARBA00032605"/>
    </source>
</evidence>
<evidence type="ECO:0000313" key="20">
    <source>
        <dbReference type="EMBL" id="RMB62467.1"/>
    </source>
</evidence>
<evidence type="ECO:0000256" key="18">
    <source>
        <dbReference type="ARBA" id="ARBA00049504"/>
    </source>
</evidence>
<evidence type="ECO:0000256" key="9">
    <source>
        <dbReference type="ARBA" id="ARBA00022679"/>
    </source>
</evidence>
<evidence type="ECO:0000256" key="1">
    <source>
        <dbReference type="ARBA" id="ARBA00001946"/>
    </source>
</evidence>
<organism evidence="20 21">
    <name type="scientific">Tessaracoccus antarcticus</name>
    <dbReference type="NCBI Taxonomy" id="2479848"/>
    <lineage>
        <taxon>Bacteria</taxon>
        <taxon>Bacillati</taxon>
        <taxon>Actinomycetota</taxon>
        <taxon>Actinomycetes</taxon>
        <taxon>Propionibacteriales</taxon>
        <taxon>Propionibacteriaceae</taxon>
        <taxon>Tessaracoccus</taxon>
    </lineage>
</organism>
<keyword evidence="21" id="KW-1185">Reference proteome</keyword>
<evidence type="ECO:0000256" key="7">
    <source>
        <dbReference type="ARBA" id="ARBA00022475"/>
    </source>
</evidence>
<evidence type="ECO:0000256" key="16">
    <source>
        <dbReference type="ARBA" id="ARBA00032853"/>
    </source>
</evidence>
<evidence type="ECO:0000256" key="12">
    <source>
        <dbReference type="ARBA" id="ARBA00022989"/>
    </source>
</evidence>
<feature type="transmembrane region" description="Helical" evidence="19">
    <location>
        <begin position="226"/>
        <end position="247"/>
    </location>
</feature>
<dbReference type="Proteomes" id="UP000275256">
    <property type="component" value="Unassembled WGS sequence"/>
</dbReference>
<feature type="transmembrane region" description="Helical" evidence="19">
    <location>
        <begin position="17"/>
        <end position="38"/>
    </location>
</feature>
<dbReference type="InterPro" id="IPR003805">
    <property type="entry name" value="CobS"/>
</dbReference>
<protein>
    <recommendedName>
        <fullName evidence="6 19">Adenosylcobinamide-GDP ribazoletransferase</fullName>
        <ecNumber evidence="5 19">2.7.8.26</ecNumber>
    </recommendedName>
    <alternativeName>
        <fullName evidence="16 19">Cobalamin synthase</fullName>
    </alternativeName>
    <alternativeName>
        <fullName evidence="15 19">Cobalamin-5'-phosphate synthase</fullName>
    </alternativeName>
</protein>
<dbReference type="Pfam" id="PF02654">
    <property type="entry name" value="CobS"/>
    <property type="match status" value="1"/>
</dbReference>
<evidence type="ECO:0000256" key="19">
    <source>
        <dbReference type="HAMAP-Rule" id="MF_00719"/>
    </source>
</evidence>
<keyword evidence="11 19" id="KW-0460">Magnesium</keyword>